<dbReference type="HAMAP" id="MF_00037">
    <property type="entry name" value="MurB"/>
    <property type="match status" value="1"/>
</dbReference>
<dbReference type="EC" id="1.3.1.98" evidence="16"/>
<gene>
    <name evidence="16" type="primary">murB</name>
    <name evidence="18" type="ORF">A2591_04290</name>
</gene>
<dbReference type="AlphaFoldDB" id="A0A1G2SLS7"/>
<keyword evidence="9 16" id="KW-0521">NADP</keyword>
<dbReference type="NCBIfam" id="NF000755">
    <property type="entry name" value="PRK00046.1"/>
    <property type="match status" value="1"/>
</dbReference>
<dbReference type="Pfam" id="PF01565">
    <property type="entry name" value="FAD_binding_4"/>
    <property type="match status" value="1"/>
</dbReference>
<evidence type="ECO:0000256" key="6">
    <source>
        <dbReference type="ARBA" id="ARBA00022618"/>
    </source>
</evidence>
<dbReference type="GO" id="GO:0009252">
    <property type="term" value="P:peptidoglycan biosynthetic process"/>
    <property type="evidence" value="ECO:0007669"/>
    <property type="project" value="UniProtKB-UniRule"/>
</dbReference>
<dbReference type="EMBL" id="MHUZ01000013">
    <property type="protein sequence ID" value="OHA85904.1"/>
    <property type="molecule type" value="Genomic_DNA"/>
</dbReference>
<dbReference type="InterPro" id="IPR016169">
    <property type="entry name" value="FAD-bd_PCMH_sub2"/>
</dbReference>
<dbReference type="GO" id="GO:0008360">
    <property type="term" value="P:regulation of cell shape"/>
    <property type="evidence" value="ECO:0007669"/>
    <property type="project" value="UniProtKB-KW"/>
</dbReference>
<sequence>MAQEFVPLAPKTTMRTGGSARYFFSVSSEEDVVEAVRFAEDNDLPIFVLGDGSNVVISDEGFLGVVLEMKISGVSFEEREDGVVVVEAGAGVRWDDLVHETVLRSLWGLENLSCIPGTVGAAPVQNIGAYGAEAKDRIVSVRAYDTHEHRFVEMDPTRCGFGYRTSIFKNEGRGRFVVTRVSWGLSRTSQQNLSYRDLEEHFKGSDHASITSREIRTAVCAIREQKLPDPNVLCNTGSFFKNPTVSQTTYQNLVAQFPQIVGREIQNGIKISAAQLIDACGWKGKRSGDAGVYEQHALVIVNHGNASSHDVISLSQKIIDDVYARTTILLEREVEII</sequence>
<evidence type="ECO:0000256" key="3">
    <source>
        <dbReference type="ARBA" id="ARBA00004496"/>
    </source>
</evidence>
<dbReference type="STRING" id="1802730.A2591_04290"/>
<keyword evidence="6 16" id="KW-0132">Cell division</keyword>
<organism evidence="18 19">
    <name type="scientific">Candidatus Yonathbacteria bacterium RIFOXYD1_FULL_52_36</name>
    <dbReference type="NCBI Taxonomy" id="1802730"/>
    <lineage>
        <taxon>Bacteria</taxon>
        <taxon>Candidatus Yonathiibacteriota</taxon>
    </lineage>
</organism>
<keyword evidence="14 16" id="KW-0961">Cell wall biogenesis/degradation</keyword>
<evidence type="ECO:0000256" key="8">
    <source>
        <dbReference type="ARBA" id="ARBA00022827"/>
    </source>
</evidence>
<dbReference type="NCBIfam" id="TIGR00179">
    <property type="entry name" value="murB"/>
    <property type="match status" value="1"/>
</dbReference>
<dbReference type="PANTHER" id="PTHR21071:SF4">
    <property type="entry name" value="UDP-N-ACETYLENOLPYRUVOYLGLUCOSAMINE REDUCTASE"/>
    <property type="match status" value="1"/>
</dbReference>
<dbReference type="Proteomes" id="UP000178168">
    <property type="component" value="Unassembled WGS sequence"/>
</dbReference>
<feature type="active site" evidence="16">
    <location>
        <position position="164"/>
    </location>
</feature>
<keyword evidence="13 16" id="KW-0131">Cell cycle</keyword>
<dbReference type="SUPFAM" id="SSF56194">
    <property type="entry name" value="Uridine diphospho-N-Acetylenolpyruvylglucosamine reductase, MurB, C-terminal domain"/>
    <property type="match status" value="1"/>
</dbReference>
<evidence type="ECO:0000256" key="15">
    <source>
        <dbReference type="ARBA" id="ARBA00048914"/>
    </source>
</evidence>
<evidence type="ECO:0000256" key="11">
    <source>
        <dbReference type="ARBA" id="ARBA00022984"/>
    </source>
</evidence>
<reference evidence="18 19" key="1">
    <citation type="journal article" date="2016" name="Nat. Commun.">
        <title>Thousands of microbial genomes shed light on interconnected biogeochemical processes in an aquifer system.</title>
        <authorList>
            <person name="Anantharaman K."/>
            <person name="Brown C.T."/>
            <person name="Hug L.A."/>
            <person name="Sharon I."/>
            <person name="Castelle C.J."/>
            <person name="Probst A.J."/>
            <person name="Thomas B.C."/>
            <person name="Singh A."/>
            <person name="Wilkins M.J."/>
            <person name="Karaoz U."/>
            <person name="Brodie E.L."/>
            <person name="Williams K.H."/>
            <person name="Hubbard S.S."/>
            <person name="Banfield J.F."/>
        </authorList>
    </citation>
    <scope>NUCLEOTIDE SEQUENCE [LARGE SCALE GENOMIC DNA]</scope>
</reference>
<evidence type="ECO:0000256" key="2">
    <source>
        <dbReference type="ARBA" id="ARBA00003921"/>
    </source>
</evidence>
<evidence type="ECO:0000313" key="19">
    <source>
        <dbReference type="Proteomes" id="UP000178168"/>
    </source>
</evidence>
<dbReference type="InterPro" id="IPR036318">
    <property type="entry name" value="FAD-bd_PCMH-like_sf"/>
</dbReference>
<dbReference type="Gene3D" id="3.30.465.10">
    <property type="match status" value="1"/>
</dbReference>
<dbReference type="GO" id="GO:0071555">
    <property type="term" value="P:cell wall organization"/>
    <property type="evidence" value="ECO:0007669"/>
    <property type="project" value="UniProtKB-KW"/>
</dbReference>
<keyword evidence="11 16" id="KW-0573">Peptidoglycan synthesis</keyword>
<dbReference type="Gene3D" id="3.90.78.10">
    <property type="entry name" value="UDP-N-acetylenolpyruvoylglucosamine reductase, C-terminal domain"/>
    <property type="match status" value="1"/>
</dbReference>
<dbReference type="InterPro" id="IPR006094">
    <property type="entry name" value="Oxid_FAD_bind_N"/>
</dbReference>
<name>A0A1G2SLS7_9BACT</name>
<keyword evidence="5 16" id="KW-0963">Cytoplasm</keyword>
<dbReference type="InterPro" id="IPR036635">
    <property type="entry name" value="MurB_C_sf"/>
</dbReference>
<dbReference type="GO" id="GO:0051301">
    <property type="term" value="P:cell division"/>
    <property type="evidence" value="ECO:0007669"/>
    <property type="project" value="UniProtKB-KW"/>
</dbReference>
<comment type="similarity">
    <text evidence="16">Belongs to the MurB family.</text>
</comment>
<evidence type="ECO:0000256" key="7">
    <source>
        <dbReference type="ARBA" id="ARBA00022630"/>
    </source>
</evidence>
<evidence type="ECO:0000256" key="12">
    <source>
        <dbReference type="ARBA" id="ARBA00023002"/>
    </source>
</evidence>
<comment type="cofactor">
    <cofactor evidence="1 16">
        <name>FAD</name>
        <dbReference type="ChEBI" id="CHEBI:57692"/>
    </cofactor>
</comment>
<comment type="caution">
    <text evidence="18">The sequence shown here is derived from an EMBL/GenBank/DDBJ whole genome shotgun (WGS) entry which is preliminary data.</text>
</comment>
<accession>A0A1G2SLS7</accession>
<dbReference type="SUPFAM" id="SSF56176">
    <property type="entry name" value="FAD-binding/transporter-associated domain-like"/>
    <property type="match status" value="1"/>
</dbReference>
<evidence type="ECO:0000256" key="16">
    <source>
        <dbReference type="HAMAP-Rule" id="MF_00037"/>
    </source>
</evidence>
<evidence type="ECO:0000256" key="13">
    <source>
        <dbReference type="ARBA" id="ARBA00023306"/>
    </source>
</evidence>
<evidence type="ECO:0000259" key="17">
    <source>
        <dbReference type="PROSITE" id="PS51387"/>
    </source>
</evidence>
<feature type="active site" evidence="16">
    <location>
        <position position="333"/>
    </location>
</feature>
<comment type="pathway">
    <text evidence="4 16">Cell wall biogenesis; peptidoglycan biosynthesis.</text>
</comment>
<keyword evidence="8 16" id="KW-0274">FAD</keyword>
<evidence type="ECO:0000256" key="1">
    <source>
        <dbReference type="ARBA" id="ARBA00001974"/>
    </source>
</evidence>
<protein>
    <recommendedName>
        <fullName evidence="16">UDP-N-acetylenolpyruvoylglucosamine reductase</fullName>
        <ecNumber evidence="16">1.3.1.98</ecNumber>
    </recommendedName>
    <alternativeName>
        <fullName evidence="16">UDP-N-acetylmuramate dehydrogenase</fullName>
    </alternativeName>
</protein>
<dbReference type="UniPathway" id="UPA00219"/>
<feature type="active site" description="Proton donor" evidence="16">
    <location>
        <position position="238"/>
    </location>
</feature>
<dbReference type="InterPro" id="IPR016166">
    <property type="entry name" value="FAD-bd_PCMH"/>
</dbReference>
<dbReference type="PANTHER" id="PTHR21071">
    <property type="entry name" value="UDP-N-ACETYLENOLPYRUVOYLGLUCOSAMINE REDUCTASE"/>
    <property type="match status" value="1"/>
</dbReference>
<evidence type="ECO:0000256" key="9">
    <source>
        <dbReference type="ARBA" id="ARBA00022857"/>
    </source>
</evidence>
<evidence type="ECO:0000313" key="18">
    <source>
        <dbReference type="EMBL" id="OHA85904.1"/>
    </source>
</evidence>
<evidence type="ECO:0000256" key="5">
    <source>
        <dbReference type="ARBA" id="ARBA00022490"/>
    </source>
</evidence>
<keyword evidence="12 16" id="KW-0560">Oxidoreductase</keyword>
<dbReference type="PROSITE" id="PS51387">
    <property type="entry name" value="FAD_PCMH"/>
    <property type="match status" value="1"/>
</dbReference>
<evidence type="ECO:0000256" key="4">
    <source>
        <dbReference type="ARBA" id="ARBA00004752"/>
    </source>
</evidence>
<dbReference type="NCBIfam" id="NF010478">
    <property type="entry name" value="PRK13903.1"/>
    <property type="match status" value="1"/>
</dbReference>
<comment type="subcellular location">
    <subcellularLocation>
        <location evidence="3 16">Cytoplasm</location>
    </subcellularLocation>
</comment>
<dbReference type="GO" id="GO:0071949">
    <property type="term" value="F:FAD binding"/>
    <property type="evidence" value="ECO:0007669"/>
    <property type="project" value="InterPro"/>
</dbReference>
<proteinExistence type="inferred from homology"/>
<keyword evidence="7 16" id="KW-0285">Flavoprotein</keyword>
<dbReference type="GO" id="GO:0008762">
    <property type="term" value="F:UDP-N-acetylmuramate dehydrogenase activity"/>
    <property type="evidence" value="ECO:0007669"/>
    <property type="project" value="UniProtKB-UniRule"/>
</dbReference>
<evidence type="ECO:0000256" key="10">
    <source>
        <dbReference type="ARBA" id="ARBA00022960"/>
    </source>
</evidence>
<dbReference type="InterPro" id="IPR016167">
    <property type="entry name" value="FAD-bd_PCMH_sub1"/>
</dbReference>
<evidence type="ECO:0000256" key="14">
    <source>
        <dbReference type="ARBA" id="ARBA00023316"/>
    </source>
</evidence>
<dbReference type="Gene3D" id="3.30.43.10">
    <property type="entry name" value="Uridine Diphospho-n-acetylenolpyruvylglucosamine Reductase, domain 2"/>
    <property type="match status" value="1"/>
</dbReference>
<comment type="catalytic activity">
    <reaction evidence="15 16">
        <text>UDP-N-acetyl-alpha-D-muramate + NADP(+) = UDP-N-acetyl-3-O-(1-carboxyvinyl)-alpha-D-glucosamine + NADPH + H(+)</text>
        <dbReference type="Rhea" id="RHEA:12248"/>
        <dbReference type="ChEBI" id="CHEBI:15378"/>
        <dbReference type="ChEBI" id="CHEBI:57783"/>
        <dbReference type="ChEBI" id="CHEBI:58349"/>
        <dbReference type="ChEBI" id="CHEBI:68483"/>
        <dbReference type="ChEBI" id="CHEBI:70757"/>
        <dbReference type="EC" id="1.3.1.98"/>
    </reaction>
</comment>
<feature type="domain" description="FAD-binding PCMH-type" evidence="17">
    <location>
        <begin position="15"/>
        <end position="188"/>
    </location>
</feature>
<dbReference type="InterPro" id="IPR003170">
    <property type="entry name" value="MurB"/>
</dbReference>
<comment type="function">
    <text evidence="2 16">Cell wall formation.</text>
</comment>
<keyword evidence="10 16" id="KW-0133">Cell shape</keyword>
<dbReference type="GO" id="GO:0005829">
    <property type="term" value="C:cytosol"/>
    <property type="evidence" value="ECO:0007669"/>
    <property type="project" value="TreeGrafter"/>
</dbReference>
<dbReference type="Pfam" id="PF02873">
    <property type="entry name" value="MurB_C"/>
    <property type="match status" value="1"/>
</dbReference>
<dbReference type="InterPro" id="IPR011601">
    <property type="entry name" value="MurB_C"/>
</dbReference>